<dbReference type="InterPro" id="IPR002121">
    <property type="entry name" value="HRDC_dom"/>
</dbReference>
<dbReference type="GO" id="GO:0000175">
    <property type="term" value="F:3'-5'-RNA exonuclease activity"/>
    <property type="evidence" value="ECO:0007669"/>
    <property type="project" value="InterPro"/>
</dbReference>
<dbReference type="GO" id="GO:0071036">
    <property type="term" value="P:nuclear polyadenylation-dependent snoRNA catabolic process"/>
    <property type="evidence" value="ECO:0007669"/>
    <property type="project" value="TreeGrafter"/>
</dbReference>
<comment type="subcellular location">
    <subcellularLocation>
        <location evidence="1">Nucleus</location>
    </subcellularLocation>
</comment>
<dbReference type="SUPFAM" id="SSF47819">
    <property type="entry name" value="HRDC-like"/>
    <property type="match status" value="1"/>
</dbReference>
<feature type="domain" description="HRDC" evidence="4">
    <location>
        <begin position="280"/>
        <end position="360"/>
    </location>
</feature>
<dbReference type="SUPFAM" id="SSF53098">
    <property type="entry name" value="Ribonuclease H-like"/>
    <property type="match status" value="2"/>
</dbReference>
<dbReference type="EMBL" id="JAKKPZ010000029">
    <property type="protein sequence ID" value="KAI1709813.1"/>
    <property type="molecule type" value="Genomic_DNA"/>
</dbReference>
<name>A0AAD4MZL1_9BILA</name>
<keyword evidence="5" id="KW-0269">Exonuclease</keyword>
<dbReference type="GO" id="GO:0005730">
    <property type="term" value="C:nucleolus"/>
    <property type="evidence" value="ECO:0007669"/>
    <property type="project" value="TreeGrafter"/>
</dbReference>
<evidence type="ECO:0000313" key="5">
    <source>
        <dbReference type="EMBL" id="KAI1709813.1"/>
    </source>
</evidence>
<proteinExistence type="inferred from homology"/>
<dbReference type="Proteomes" id="UP001201812">
    <property type="component" value="Unassembled WGS sequence"/>
</dbReference>
<dbReference type="SMART" id="SM00341">
    <property type="entry name" value="HRDC"/>
    <property type="match status" value="1"/>
</dbReference>
<comment type="caution">
    <text evidence="5">The sequence shown here is derived from an EMBL/GenBank/DDBJ whole genome shotgun (WGS) entry which is preliminary data.</text>
</comment>
<dbReference type="InterPro" id="IPR036397">
    <property type="entry name" value="RNaseH_sf"/>
</dbReference>
<dbReference type="InterPro" id="IPR002562">
    <property type="entry name" value="3'-5'_exonuclease_dom"/>
</dbReference>
<reference evidence="5" key="1">
    <citation type="submission" date="2022-01" db="EMBL/GenBank/DDBJ databases">
        <title>Genome Sequence Resource for Two Populations of Ditylenchus destructor, the Migratory Endoparasitic Phytonematode.</title>
        <authorList>
            <person name="Zhang H."/>
            <person name="Lin R."/>
            <person name="Xie B."/>
        </authorList>
    </citation>
    <scope>NUCLEOTIDE SEQUENCE</scope>
    <source>
        <strain evidence="5">BazhouSP</strain>
    </source>
</reference>
<dbReference type="Pfam" id="PF00570">
    <property type="entry name" value="HRDC"/>
    <property type="match status" value="1"/>
</dbReference>
<keyword evidence="2" id="KW-0539">Nucleus</keyword>
<evidence type="ECO:0000313" key="6">
    <source>
        <dbReference type="Proteomes" id="UP001201812"/>
    </source>
</evidence>
<evidence type="ECO:0000259" key="4">
    <source>
        <dbReference type="PROSITE" id="PS50967"/>
    </source>
</evidence>
<dbReference type="GO" id="GO:0071035">
    <property type="term" value="P:nuclear polyadenylation-dependent rRNA catabolic process"/>
    <property type="evidence" value="ECO:0007669"/>
    <property type="project" value="TreeGrafter"/>
</dbReference>
<keyword evidence="6" id="KW-1185">Reference proteome</keyword>
<dbReference type="InterPro" id="IPR010997">
    <property type="entry name" value="HRDC-like_sf"/>
</dbReference>
<dbReference type="GO" id="GO:0071039">
    <property type="term" value="P:nuclear polyadenylation-dependent CUT catabolic process"/>
    <property type="evidence" value="ECO:0007669"/>
    <property type="project" value="TreeGrafter"/>
</dbReference>
<dbReference type="InterPro" id="IPR044876">
    <property type="entry name" value="HRDC_dom_sf"/>
</dbReference>
<accession>A0AAD4MZL1</accession>
<dbReference type="Gene3D" id="1.10.150.80">
    <property type="entry name" value="HRDC domain"/>
    <property type="match status" value="1"/>
</dbReference>
<comment type="similarity">
    <text evidence="3">Belongs to the exosome component 10/RRP6 family.</text>
</comment>
<evidence type="ECO:0000256" key="1">
    <source>
        <dbReference type="ARBA" id="ARBA00004123"/>
    </source>
</evidence>
<gene>
    <name evidence="5" type="ORF">DdX_11209</name>
</gene>
<dbReference type="GO" id="GO:0071051">
    <property type="term" value="P:poly(A)-dependent snoRNA 3'-end processing"/>
    <property type="evidence" value="ECO:0007669"/>
    <property type="project" value="TreeGrafter"/>
</dbReference>
<dbReference type="Gene3D" id="3.30.420.10">
    <property type="entry name" value="Ribonuclease H-like superfamily/Ribonuclease H"/>
    <property type="match status" value="1"/>
</dbReference>
<dbReference type="FunFam" id="1.10.150.80:FF:000001">
    <property type="entry name" value="Putative exosome component 10"/>
    <property type="match status" value="1"/>
</dbReference>
<dbReference type="GO" id="GO:0000166">
    <property type="term" value="F:nucleotide binding"/>
    <property type="evidence" value="ECO:0007669"/>
    <property type="project" value="InterPro"/>
</dbReference>
<dbReference type="PANTHER" id="PTHR12124">
    <property type="entry name" value="POLYMYOSITIS/SCLERODERMA AUTOANTIGEN-RELATED"/>
    <property type="match status" value="1"/>
</dbReference>
<evidence type="ECO:0000256" key="2">
    <source>
        <dbReference type="ARBA" id="ARBA00023242"/>
    </source>
</evidence>
<sequence>MLIDSEPSLIKFVEDLSNEKEFAVDVEHHSYRSFLGLTCLLQISTRTVDYVIDPFPIWKSMWRLNEPFSNPNILKVFHDGSSDVIWLQRDFGIYTINMFDTSIAMRLNDPACRTSLKQLLQDQCDVDICKDLQKTDWRLRPLPENYIHYARLDAHYLLYCYDKLRTQLSQHPTNDSVKIVNDAGKSVTISSLVKKVFDNSHKLSYQVFHDGSSDVIWLQRDFGIYTINMFDTSIAMRLNDPACRTSLKQLLQDQCDVFEQPRFDPDGHLELAKQSRHKFNNRQMAALKQLYAWRDSVAREHDESLHYVLPTHMMIHIAEVMPKETQGILACCAPVPLHVKFDAVTILRLLNAVRDIPLDSTATISGKYIEASLTSLSLDRDDINKITPLVAKLQYKFDIAGYKVDERLPSIDARLKGIQNPKFAESKQTADIPLLVGPKSWAVSPKRTKQMESVQMSYVEDNLDEKKSAEVSAKLKRVLDNVRSWATPFELYVLSRKMNAKEKEPEVGIKQETP</sequence>
<keyword evidence="5" id="KW-0378">Hydrolase</keyword>
<dbReference type="PANTHER" id="PTHR12124:SF47">
    <property type="entry name" value="EXOSOME COMPONENT 10"/>
    <property type="match status" value="1"/>
</dbReference>
<dbReference type="InterPro" id="IPR012337">
    <property type="entry name" value="RNaseH-like_sf"/>
</dbReference>
<dbReference type="GO" id="GO:0000467">
    <property type="term" value="P:exonucleolytic trimming to generate mature 3'-end of 5.8S rRNA from tricistronic rRNA transcript (SSU-rRNA, 5.8S rRNA, LSU-rRNA)"/>
    <property type="evidence" value="ECO:0007669"/>
    <property type="project" value="InterPro"/>
</dbReference>
<keyword evidence="5" id="KW-0540">Nuclease</keyword>
<organism evidence="5 6">
    <name type="scientific">Ditylenchus destructor</name>
    <dbReference type="NCBI Taxonomy" id="166010"/>
    <lineage>
        <taxon>Eukaryota</taxon>
        <taxon>Metazoa</taxon>
        <taxon>Ecdysozoa</taxon>
        <taxon>Nematoda</taxon>
        <taxon>Chromadorea</taxon>
        <taxon>Rhabditida</taxon>
        <taxon>Tylenchina</taxon>
        <taxon>Tylenchomorpha</taxon>
        <taxon>Sphaerularioidea</taxon>
        <taxon>Anguinidae</taxon>
        <taxon>Anguininae</taxon>
        <taxon>Ditylenchus</taxon>
    </lineage>
</organism>
<dbReference type="GO" id="GO:0000176">
    <property type="term" value="C:nuclear exosome (RNase complex)"/>
    <property type="evidence" value="ECO:0007669"/>
    <property type="project" value="TreeGrafter"/>
</dbReference>
<dbReference type="SMART" id="SM00474">
    <property type="entry name" value="35EXOc"/>
    <property type="match status" value="1"/>
</dbReference>
<dbReference type="GO" id="GO:0071044">
    <property type="term" value="P:histone mRNA catabolic process"/>
    <property type="evidence" value="ECO:0007669"/>
    <property type="project" value="TreeGrafter"/>
</dbReference>
<dbReference type="GO" id="GO:0071038">
    <property type="term" value="P:TRAMP-dependent tRNA surveillance pathway"/>
    <property type="evidence" value="ECO:0007669"/>
    <property type="project" value="TreeGrafter"/>
</dbReference>
<dbReference type="GO" id="GO:0003727">
    <property type="term" value="F:single-stranded RNA binding"/>
    <property type="evidence" value="ECO:0007669"/>
    <property type="project" value="TreeGrafter"/>
</dbReference>
<protein>
    <submittedName>
        <fullName evidence="5">3'-5' exonuclease domain-containing protein</fullName>
    </submittedName>
</protein>
<dbReference type="GO" id="GO:0071040">
    <property type="term" value="P:nuclear polyadenylation-dependent antisense transcript catabolic process"/>
    <property type="evidence" value="ECO:0007669"/>
    <property type="project" value="TreeGrafter"/>
</dbReference>
<dbReference type="GO" id="GO:0071037">
    <property type="term" value="P:nuclear polyadenylation-dependent snRNA catabolic process"/>
    <property type="evidence" value="ECO:0007669"/>
    <property type="project" value="TreeGrafter"/>
</dbReference>
<evidence type="ECO:0000256" key="3">
    <source>
        <dbReference type="ARBA" id="ARBA00043957"/>
    </source>
</evidence>
<dbReference type="PROSITE" id="PS50967">
    <property type="entry name" value="HRDC"/>
    <property type="match status" value="1"/>
</dbReference>
<dbReference type="Pfam" id="PF01612">
    <property type="entry name" value="DNA_pol_A_exo1"/>
    <property type="match status" value="2"/>
</dbReference>
<dbReference type="AlphaFoldDB" id="A0AAD4MZL1"/>
<dbReference type="InterPro" id="IPR045092">
    <property type="entry name" value="Rrp6-like"/>
</dbReference>